<comment type="caution">
    <text evidence="2">The sequence shown here is derived from an EMBL/GenBank/DDBJ whole genome shotgun (WGS) entry which is preliminary data.</text>
</comment>
<evidence type="ECO:0000313" key="4">
    <source>
        <dbReference type="Proteomes" id="UP000032061"/>
    </source>
</evidence>
<accession>A0A0D0EYL1</accession>
<evidence type="ECO:0000313" key="2">
    <source>
        <dbReference type="EMBL" id="KIO50742.1"/>
    </source>
</evidence>
<keyword evidence="5" id="KW-1185">Reference proteome</keyword>
<dbReference type="Proteomes" id="UP000032061">
    <property type="component" value="Unassembled WGS sequence"/>
</dbReference>
<reference evidence="2 4" key="1">
    <citation type="submission" date="2015-01" db="EMBL/GenBank/DDBJ databases">
        <title>Genome of Flavobacterium hibernum DSM 12611.</title>
        <authorList>
            <person name="Stropko S.J."/>
            <person name="Pipes S.E."/>
            <person name="Newman J.D."/>
        </authorList>
    </citation>
    <scope>NUCLEOTIDE SEQUENCE [LARGE SCALE GENOMIC DNA]</scope>
    <source>
        <strain evidence="2 4">DSM 12611</strain>
    </source>
</reference>
<dbReference type="STRING" id="37752.IW18_21545"/>
<protein>
    <submittedName>
        <fullName evidence="2">Uncharacterized protein</fullName>
    </submittedName>
</protein>
<feature type="chain" id="PRO_5002226540" evidence="1">
    <location>
        <begin position="21"/>
        <end position="283"/>
    </location>
</feature>
<sequence length="283" mass="30106">MKKIITISLVLLIVVFKSNAQTGINTRNPDASANTEISASDKGLLIPRLSVPDITVKTPVVAAPKDGLLIYNTNNLTKKTLFHWDATANSGLGSWNAHLFFKETPKTAVIGITGSNFGALNNLDAGSSTSLNNSNGNALVIQSSGYMPHLDVGNSAGVLTVNLGSGVYTIEISFLITAPAPDLGRGSVLTSTTYYNMGYYADIIARTLSAGTTVSSARVERGVLSQANQNHRVTFITTFTLPDDVNNPVSRLTVALGRRLGSSHNDLVYIIPSGSYYKLTKLK</sequence>
<reference evidence="3 5" key="2">
    <citation type="submission" date="2016-11" db="EMBL/GenBank/DDBJ databases">
        <title>Whole genomes of Flavobacteriaceae.</title>
        <authorList>
            <person name="Stine C."/>
            <person name="Li C."/>
            <person name="Tadesse D."/>
        </authorList>
    </citation>
    <scope>NUCLEOTIDE SEQUENCE [LARGE SCALE GENOMIC DNA]</scope>
    <source>
        <strain evidence="3 5">ATCC 51468</strain>
    </source>
</reference>
<keyword evidence="1" id="KW-0732">Signal</keyword>
<dbReference type="EMBL" id="MUGX01000032">
    <property type="protein sequence ID" value="OXA84360.1"/>
    <property type="molecule type" value="Genomic_DNA"/>
</dbReference>
<organism evidence="2 4">
    <name type="scientific">Flavobacterium hibernum</name>
    <dbReference type="NCBI Taxonomy" id="37752"/>
    <lineage>
        <taxon>Bacteria</taxon>
        <taxon>Pseudomonadati</taxon>
        <taxon>Bacteroidota</taxon>
        <taxon>Flavobacteriia</taxon>
        <taxon>Flavobacteriales</taxon>
        <taxon>Flavobacteriaceae</taxon>
        <taxon>Flavobacterium</taxon>
    </lineage>
</organism>
<evidence type="ECO:0000313" key="5">
    <source>
        <dbReference type="Proteomes" id="UP000198302"/>
    </source>
</evidence>
<dbReference type="RefSeq" id="WP_041520271.1">
    <property type="nucleotide sequence ID" value="NZ_JPRK01000025.1"/>
</dbReference>
<feature type="signal peptide" evidence="1">
    <location>
        <begin position="1"/>
        <end position="20"/>
    </location>
</feature>
<dbReference type="AlphaFoldDB" id="A0A0D0EYL1"/>
<name>A0A0D0EYL1_9FLAO</name>
<gene>
    <name evidence="3" type="ORF">B0A73_20040</name>
    <name evidence="2" type="ORF">IW18_21545</name>
</gene>
<evidence type="ECO:0000313" key="3">
    <source>
        <dbReference type="EMBL" id="OXA84360.1"/>
    </source>
</evidence>
<dbReference type="EMBL" id="JPRK01000025">
    <property type="protein sequence ID" value="KIO50742.1"/>
    <property type="molecule type" value="Genomic_DNA"/>
</dbReference>
<dbReference type="OrthoDB" id="581140at2"/>
<evidence type="ECO:0000256" key="1">
    <source>
        <dbReference type="SAM" id="SignalP"/>
    </source>
</evidence>
<proteinExistence type="predicted"/>
<dbReference type="Proteomes" id="UP000198302">
    <property type="component" value="Unassembled WGS sequence"/>
</dbReference>